<dbReference type="EMBL" id="QKRA01000005">
    <property type="protein sequence ID" value="RDL43803.1"/>
    <property type="molecule type" value="Genomic_DNA"/>
</dbReference>
<accession>A0A370U7S0</accession>
<dbReference type="AlphaFoldDB" id="A0A370U7S0"/>
<evidence type="ECO:0000313" key="2">
    <source>
        <dbReference type="Proteomes" id="UP000254326"/>
    </source>
</evidence>
<dbReference type="RefSeq" id="WP_115468288.1">
    <property type="nucleotide sequence ID" value="NZ_QKRA01000005.1"/>
</dbReference>
<evidence type="ECO:0000313" key="1">
    <source>
        <dbReference type="EMBL" id="RDL43803.1"/>
    </source>
</evidence>
<gene>
    <name evidence="1" type="ORF">DN730_11500</name>
</gene>
<dbReference type="Proteomes" id="UP000254326">
    <property type="component" value="Unassembled WGS sequence"/>
</dbReference>
<sequence>MTTIEESGMTFGPFDSEACYQIEHSNGHRSLGEGFKMVEFTYFDESSAKLWLVEAKSSIPNPKTDATEYETYFDNLFEKFENALLLHGTSALGRNQVCCAELPIKMQGMPWSALQIQLRLVIPDVPNHFLPQLTDKLQTRFKKLLAVWRHDLMDVKVINAHFARREGLIQ</sequence>
<organism evidence="1 2">
    <name type="scientific">Marinomonas piezotolerans</name>
    <dbReference type="NCBI Taxonomy" id="2213058"/>
    <lineage>
        <taxon>Bacteria</taxon>
        <taxon>Pseudomonadati</taxon>
        <taxon>Pseudomonadota</taxon>
        <taxon>Gammaproteobacteria</taxon>
        <taxon>Oceanospirillales</taxon>
        <taxon>Oceanospirillaceae</taxon>
        <taxon>Marinomonas</taxon>
    </lineage>
</organism>
<name>A0A370U7S0_9GAMM</name>
<keyword evidence="2" id="KW-1185">Reference proteome</keyword>
<protein>
    <submittedName>
        <fullName evidence="1">Uncharacterized protein</fullName>
    </submittedName>
</protein>
<dbReference type="OrthoDB" id="6197968at2"/>
<reference evidence="1 2" key="1">
    <citation type="submission" date="2018-06" db="EMBL/GenBank/DDBJ databases">
        <title>Marinomonas sp. YLB-05 draft genome sequence.</title>
        <authorList>
            <person name="Yu L."/>
            <person name="Tang X."/>
        </authorList>
    </citation>
    <scope>NUCLEOTIDE SEQUENCE [LARGE SCALE GENOMIC DNA]</scope>
    <source>
        <strain evidence="1 2">YLB-05</strain>
    </source>
</reference>
<proteinExistence type="predicted"/>
<comment type="caution">
    <text evidence="1">The sequence shown here is derived from an EMBL/GenBank/DDBJ whole genome shotgun (WGS) entry which is preliminary data.</text>
</comment>